<protein>
    <recommendedName>
        <fullName evidence="5">PucR C-terminal helix-turn-helix domain-containing protein</fullName>
    </recommendedName>
</protein>
<dbReference type="Pfam" id="PF13556">
    <property type="entry name" value="HTH_30"/>
    <property type="match status" value="1"/>
</dbReference>
<accession>A0ABS4E759</accession>
<dbReference type="Proteomes" id="UP000767291">
    <property type="component" value="Unassembled WGS sequence"/>
</dbReference>
<dbReference type="PANTHER" id="PTHR33744">
    <property type="entry name" value="CARBOHYDRATE DIACID REGULATOR"/>
    <property type="match status" value="1"/>
</dbReference>
<dbReference type="Pfam" id="PF07905">
    <property type="entry name" value="PucR"/>
    <property type="match status" value="1"/>
</dbReference>
<evidence type="ECO:0008006" key="5">
    <source>
        <dbReference type="Google" id="ProtNLM"/>
    </source>
</evidence>
<feature type="domain" description="Purine catabolism PurC-like" evidence="1">
    <location>
        <begin position="7"/>
        <end position="126"/>
    </location>
</feature>
<proteinExistence type="predicted"/>
<sequence length="385" mass="44786">MSITVKDVLQLDLFRNTKVLAGKDGLNRIVNRVSVFDCPIQIERDLIVLKEGDFFVSNFYFWKDDYDEAIFAIDFLNSRKCSCLCITSEYLEYFSEEMAEHCNKINFPILTIDYSVSYGDIMKSVYLLMVEDQRNIIHEMQLINLIKTKDTLEINKIINEINPHFLGYVTTIYCYSNDPNFKFSKHFRNTVNESKQNFCIPYKNGIIIILSYNNMTDSKITSYVNYYLELIKSNIKDYIVGISNNSINLIDIQESISQAVLSCTSRTIKSDSIVFYGNLGSFSLLLSFKDTTVIKSIYNNTIVPIIQYDKNHNKDLLHTLISFVECCGDYKKTAQHIYQHENTVRYRVLKVKSLLGLEDSTIEFYERISLGVKLHKIYKQMNSSF</sequence>
<evidence type="ECO:0000313" key="4">
    <source>
        <dbReference type="Proteomes" id="UP000767291"/>
    </source>
</evidence>
<keyword evidence="4" id="KW-1185">Reference proteome</keyword>
<dbReference type="InterPro" id="IPR051448">
    <property type="entry name" value="CdaR-like_regulators"/>
</dbReference>
<dbReference type="InterPro" id="IPR025736">
    <property type="entry name" value="PucR_C-HTH_dom"/>
</dbReference>
<dbReference type="EMBL" id="JAGGJX010000001">
    <property type="protein sequence ID" value="MBP1853780.1"/>
    <property type="molecule type" value="Genomic_DNA"/>
</dbReference>
<feature type="domain" description="PucR C-terminal helix-turn-helix" evidence="2">
    <location>
        <begin position="316"/>
        <end position="358"/>
    </location>
</feature>
<dbReference type="InterPro" id="IPR042070">
    <property type="entry name" value="PucR_C-HTH_sf"/>
</dbReference>
<dbReference type="InterPro" id="IPR012914">
    <property type="entry name" value="PucR_dom"/>
</dbReference>
<evidence type="ECO:0000259" key="1">
    <source>
        <dbReference type="Pfam" id="PF07905"/>
    </source>
</evidence>
<dbReference type="PANTHER" id="PTHR33744:SF1">
    <property type="entry name" value="DNA-BINDING TRANSCRIPTIONAL ACTIVATOR ADER"/>
    <property type="match status" value="1"/>
</dbReference>
<name>A0ABS4E759_9FIRM</name>
<organism evidence="3 4">
    <name type="scientific">Metaclostridioides mangenotii</name>
    <dbReference type="NCBI Taxonomy" id="1540"/>
    <lineage>
        <taxon>Bacteria</taxon>
        <taxon>Bacillati</taxon>
        <taxon>Bacillota</taxon>
        <taxon>Clostridia</taxon>
        <taxon>Peptostreptococcales</taxon>
        <taxon>Peptostreptococcaceae</taxon>
        <taxon>Metaclostridioides</taxon>
    </lineage>
</organism>
<dbReference type="Gene3D" id="1.10.10.2840">
    <property type="entry name" value="PucR C-terminal helix-turn-helix domain"/>
    <property type="match status" value="1"/>
</dbReference>
<gene>
    <name evidence="3" type="ORF">J2Z43_000170</name>
</gene>
<evidence type="ECO:0000259" key="2">
    <source>
        <dbReference type="Pfam" id="PF13556"/>
    </source>
</evidence>
<comment type="caution">
    <text evidence="3">The sequence shown here is derived from an EMBL/GenBank/DDBJ whole genome shotgun (WGS) entry which is preliminary data.</text>
</comment>
<dbReference type="RefSeq" id="WP_209455420.1">
    <property type="nucleotide sequence ID" value="NZ_BAAACS010000017.1"/>
</dbReference>
<reference evidence="3 4" key="1">
    <citation type="submission" date="2021-03" db="EMBL/GenBank/DDBJ databases">
        <title>Genomic Encyclopedia of Type Strains, Phase IV (KMG-IV): sequencing the most valuable type-strain genomes for metagenomic binning, comparative biology and taxonomic classification.</title>
        <authorList>
            <person name="Goeker M."/>
        </authorList>
    </citation>
    <scope>NUCLEOTIDE SEQUENCE [LARGE SCALE GENOMIC DNA]</scope>
    <source>
        <strain evidence="3 4">DSM 1289</strain>
    </source>
</reference>
<evidence type="ECO:0000313" key="3">
    <source>
        <dbReference type="EMBL" id="MBP1853780.1"/>
    </source>
</evidence>